<dbReference type="EMBL" id="JAFREP010000011">
    <property type="protein sequence ID" value="MBO1319487.1"/>
    <property type="molecule type" value="Genomic_DNA"/>
</dbReference>
<comment type="caution">
    <text evidence="1">The sequence shown here is derived from an EMBL/GenBank/DDBJ whole genome shotgun (WGS) entry which is preliminary data.</text>
</comment>
<organism evidence="1 2">
    <name type="scientific">Acanthopleuribacter pedis</name>
    <dbReference type="NCBI Taxonomy" id="442870"/>
    <lineage>
        <taxon>Bacteria</taxon>
        <taxon>Pseudomonadati</taxon>
        <taxon>Acidobacteriota</taxon>
        <taxon>Holophagae</taxon>
        <taxon>Acanthopleuribacterales</taxon>
        <taxon>Acanthopleuribacteraceae</taxon>
        <taxon>Acanthopleuribacter</taxon>
    </lineage>
</organism>
<protein>
    <recommendedName>
        <fullName evidence="3">Pentapeptide repeat-containing protein</fullName>
    </recommendedName>
</protein>
<gene>
    <name evidence="1" type="ORF">J3U88_13515</name>
</gene>
<reference evidence="1" key="1">
    <citation type="submission" date="2021-03" db="EMBL/GenBank/DDBJ databases">
        <authorList>
            <person name="Wang G."/>
        </authorList>
    </citation>
    <scope>NUCLEOTIDE SEQUENCE</scope>
    <source>
        <strain evidence="1">KCTC 12899</strain>
    </source>
</reference>
<proteinExistence type="predicted"/>
<evidence type="ECO:0008006" key="3">
    <source>
        <dbReference type="Google" id="ProtNLM"/>
    </source>
</evidence>
<evidence type="ECO:0000313" key="2">
    <source>
        <dbReference type="Proteomes" id="UP000664417"/>
    </source>
</evidence>
<sequence>MFEDLVLEEMISPQNRFENCRFKNVTLKRYNPAETLFINCTFENVKLEALFVQPNRRNRMIRNRMSELWPYPEIGEMDKRRLSLMFRGCRFVKPVFTNCLLSHMSFEDTVFTEPSGQGNRMDTVEGDNLAWLKAEQARPGDDPYMEALINMIDEKLGATSWSKLRLEAFSKVNEGKALRSNWLDDLIKGGIPDNEFDVIEEIIDELATRFPPS</sequence>
<accession>A0A8J7U3C3</accession>
<name>A0A8J7U3C3_9BACT</name>
<keyword evidence="2" id="KW-1185">Reference proteome</keyword>
<dbReference type="Proteomes" id="UP000664417">
    <property type="component" value="Unassembled WGS sequence"/>
</dbReference>
<dbReference type="AlphaFoldDB" id="A0A8J7U3C3"/>
<dbReference type="Gene3D" id="2.160.20.80">
    <property type="entry name" value="E3 ubiquitin-protein ligase SopA"/>
    <property type="match status" value="1"/>
</dbReference>
<evidence type="ECO:0000313" key="1">
    <source>
        <dbReference type="EMBL" id="MBO1319487.1"/>
    </source>
</evidence>
<dbReference type="RefSeq" id="WP_207859356.1">
    <property type="nucleotide sequence ID" value="NZ_JAFREP010000011.1"/>
</dbReference>
<dbReference type="SUPFAM" id="SSF141571">
    <property type="entry name" value="Pentapeptide repeat-like"/>
    <property type="match status" value="1"/>
</dbReference>